<protein>
    <recommendedName>
        <fullName evidence="1">C2H2-type domain-containing protein</fullName>
    </recommendedName>
</protein>
<dbReference type="InterPro" id="IPR013087">
    <property type="entry name" value="Znf_C2H2_type"/>
</dbReference>
<dbReference type="SUPFAM" id="SSF57667">
    <property type="entry name" value="beta-beta-alpha zinc fingers"/>
    <property type="match status" value="1"/>
</dbReference>
<dbReference type="VEuPathDB" id="GiardiaDB:QR46_4711"/>
<proteinExistence type="predicted"/>
<sequence length="126" mass="14034">MTEPSASSSVSSALVTQSARPLSLAMADMHVSQVTPLVSCTACGVSFRSEKEQRYHYKSDEHMQRLRERYGHLWANPWPIKAGKSGKERLTPGSFVSQSADNYGVYYDNGVYETAGTEIYVHLELL</sequence>
<dbReference type="Gene3D" id="3.30.160.60">
    <property type="entry name" value="Classic Zinc Finger"/>
    <property type="match status" value="1"/>
</dbReference>
<accession>A0A132NMM0</accession>
<gene>
    <name evidence="2" type="ORF">QR46_4711</name>
</gene>
<organism evidence="2 3">
    <name type="scientific">Giardia duodenalis assemblage B</name>
    <dbReference type="NCBI Taxonomy" id="1394984"/>
    <lineage>
        <taxon>Eukaryota</taxon>
        <taxon>Metamonada</taxon>
        <taxon>Diplomonadida</taxon>
        <taxon>Hexamitidae</taxon>
        <taxon>Giardiinae</taxon>
        <taxon>Giardia</taxon>
    </lineage>
</organism>
<reference evidence="2 3" key="1">
    <citation type="journal article" date="2015" name="Mol. Biochem. Parasitol.">
        <title>Identification of polymorphic genes for use in assemblage B genotyping assays through comparative genomics of multiple assemblage B Giardia duodenalis isolates.</title>
        <authorList>
            <person name="Wielinga C."/>
            <person name="Thompson R.C."/>
            <person name="Monis P."/>
            <person name="Ryan U."/>
        </authorList>
    </citation>
    <scope>NUCLEOTIDE SEQUENCE [LARGE SCALE GENOMIC DNA]</scope>
    <source>
        <strain evidence="2 3">BAH15c1</strain>
    </source>
</reference>
<comment type="caution">
    <text evidence="2">The sequence shown here is derived from an EMBL/GenBank/DDBJ whole genome shotgun (WGS) entry which is preliminary data.</text>
</comment>
<evidence type="ECO:0000313" key="3">
    <source>
        <dbReference type="Proteomes" id="UP000070089"/>
    </source>
</evidence>
<dbReference type="AlphaFoldDB" id="A0A132NMM0"/>
<name>A0A132NMM0_GIAIN</name>
<feature type="domain" description="C2H2-type" evidence="1">
    <location>
        <begin position="40"/>
        <end position="62"/>
    </location>
</feature>
<dbReference type="InterPro" id="IPR036236">
    <property type="entry name" value="Znf_C2H2_sf"/>
</dbReference>
<dbReference type="Proteomes" id="UP000070089">
    <property type="component" value="Unassembled WGS sequence"/>
</dbReference>
<dbReference type="PROSITE" id="PS00028">
    <property type="entry name" value="ZINC_FINGER_C2H2_1"/>
    <property type="match status" value="1"/>
</dbReference>
<dbReference type="EMBL" id="JXTI01000207">
    <property type="protein sequence ID" value="KWX11330.1"/>
    <property type="molecule type" value="Genomic_DNA"/>
</dbReference>
<evidence type="ECO:0000259" key="1">
    <source>
        <dbReference type="PROSITE" id="PS00028"/>
    </source>
</evidence>
<evidence type="ECO:0000313" key="2">
    <source>
        <dbReference type="EMBL" id="KWX11330.1"/>
    </source>
</evidence>